<keyword evidence="3" id="KW-1185">Reference proteome</keyword>
<dbReference type="EMBL" id="JAFMOF010000006">
    <property type="protein sequence ID" value="MBO0657143.1"/>
    <property type="molecule type" value="Genomic_DNA"/>
</dbReference>
<evidence type="ECO:0000313" key="2">
    <source>
        <dbReference type="EMBL" id="MBO0657143.1"/>
    </source>
</evidence>
<gene>
    <name evidence="2" type="ORF">J1792_31815</name>
</gene>
<dbReference type="AlphaFoldDB" id="A0A939FSM1"/>
<dbReference type="GO" id="GO:0043531">
    <property type="term" value="F:ADP binding"/>
    <property type="evidence" value="ECO:0007669"/>
    <property type="project" value="InterPro"/>
</dbReference>
<dbReference type="InterPro" id="IPR027417">
    <property type="entry name" value="P-loop_NTPase"/>
</dbReference>
<organism evidence="2 3">
    <name type="scientific">Streptomyces triculaminicus</name>
    <dbReference type="NCBI Taxonomy" id="2816232"/>
    <lineage>
        <taxon>Bacteria</taxon>
        <taxon>Bacillati</taxon>
        <taxon>Actinomycetota</taxon>
        <taxon>Actinomycetes</taxon>
        <taxon>Kitasatosporales</taxon>
        <taxon>Streptomycetaceae</taxon>
        <taxon>Streptomyces</taxon>
    </lineage>
</organism>
<dbReference type="PANTHER" id="PTHR35205:SF1">
    <property type="entry name" value="ZU5 DOMAIN-CONTAINING PROTEIN"/>
    <property type="match status" value="1"/>
</dbReference>
<protein>
    <recommendedName>
        <fullName evidence="1">NB-ARC domain-containing protein</fullName>
    </recommendedName>
</protein>
<feature type="domain" description="NB-ARC" evidence="1">
    <location>
        <begin position="154"/>
        <end position="293"/>
    </location>
</feature>
<dbReference type="PANTHER" id="PTHR35205">
    <property type="entry name" value="NB-ARC AND TPR DOMAIN PROTEIN"/>
    <property type="match status" value="1"/>
</dbReference>
<sequence>MPQDTTATYAATLRSLHEAAGSPSGAVIKSQAAAQKPPLKVIESSWSDWISGKNVPSSPAVARFVIAYLSGRAKKVTPSYIGPPESWWEEMRQRALRERRIGAGRGGRPRKAGPRFSAAADRRRVGVIPGVADCYQDRTFSELVDSKVANARCWIFTGTGGVGKTQLAASYARSAWEEGVQVLVWAAASSRRAILHAYGQAAGQLGLSDQGDVAEAAEAFLVWADQTETRWLVVLDDIQDPSDVRSLWPPDSEYGQVIATTRRRDAALQRQGRQVIQVDQFSDSESLAFLRGKLGPLAADVDQATALADDLGHLPIALAQAAAFMLDRKMPCAQYRQLLNERLLEEAVPESDGLPDDHQLIVAAIWNISIDQADEARPVKVARSLLNFLSLLDSNGIPALIVDSVPTRQGVAMCMLGQDERQEAYSTAEALTSDQIIEALWLLHRFHLINYDPDATPREVLVHPLIQRAARESSACGASTRKLLGSAAAKSIIAKWPHEEKSELSQVLRTSTAALWKHAGVAAWDEEGGVKAWREDDVADFIKDISRQLGVTVRRKGDFVSERLGDGCGSFTIWNGGGFYNEAFRCGETNSRGVTFYCSAKCFYSM</sequence>
<dbReference type="InterPro" id="IPR002182">
    <property type="entry name" value="NB-ARC"/>
</dbReference>
<comment type="caution">
    <text evidence="2">The sequence shown here is derived from an EMBL/GenBank/DDBJ whole genome shotgun (WGS) entry which is preliminary data.</text>
</comment>
<dbReference type="Pfam" id="PF00931">
    <property type="entry name" value="NB-ARC"/>
    <property type="match status" value="1"/>
</dbReference>
<evidence type="ECO:0000313" key="3">
    <source>
        <dbReference type="Proteomes" id="UP000664781"/>
    </source>
</evidence>
<name>A0A939FSM1_9ACTN</name>
<dbReference type="SUPFAM" id="SSF52540">
    <property type="entry name" value="P-loop containing nucleoside triphosphate hydrolases"/>
    <property type="match status" value="1"/>
</dbReference>
<accession>A0A939FSM1</accession>
<dbReference type="Gene3D" id="3.40.50.300">
    <property type="entry name" value="P-loop containing nucleotide triphosphate hydrolases"/>
    <property type="match status" value="1"/>
</dbReference>
<proteinExistence type="predicted"/>
<dbReference type="RefSeq" id="WP_143587685.1">
    <property type="nucleotide sequence ID" value="NZ_JAFMOF010000006.1"/>
</dbReference>
<evidence type="ECO:0000259" key="1">
    <source>
        <dbReference type="Pfam" id="PF00931"/>
    </source>
</evidence>
<reference evidence="2" key="1">
    <citation type="submission" date="2021-03" db="EMBL/GenBank/DDBJ databases">
        <title>Streptomyces strains.</title>
        <authorList>
            <person name="Lund M.B."/>
            <person name="Toerring T."/>
        </authorList>
    </citation>
    <scope>NUCLEOTIDE SEQUENCE</scope>
    <source>
        <strain evidence="2">JCM 4242</strain>
    </source>
</reference>
<dbReference type="Proteomes" id="UP000664781">
    <property type="component" value="Unassembled WGS sequence"/>
</dbReference>